<dbReference type="InterPro" id="IPR003115">
    <property type="entry name" value="ParB_N"/>
</dbReference>
<evidence type="ECO:0000313" key="4">
    <source>
        <dbReference type="Proteomes" id="UP000649151"/>
    </source>
</evidence>
<comment type="caution">
    <text evidence="3">The sequence shown here is derived from an EMBL/GenBank/DDBJ whole genome shotgun (WGS) entry which is preliminary data.</text>
</comment>
<feature type="domain" description="ParB-like N-terminal" evidence="2">
    <location>
        <begin position="37"/>
        <end position="136"/>
    </location>
</feature>
<accession>A0ABR7IRQ1</accession>
<keyword evidence="4" id="KW-1185">Reference proteome</keyword>
<dbReference type="Gene3D" id="1.10.10.2830">
    <property type="match status" value="1"/>
</dbReference>
<gene>
    <name evidence="3" type="ORF">H8Z77_05600</name>
</gene>
<comment type="similarity">
    <text evidence="1">Belongs to the ParB family.</text>
</comment>
<organism evidence="3 4">
    <name type="scientific">Clostridium facile</name>
    <dbReference type="NCBI Taxonomy" id="2763035"/>
    <lineage>
        <taxon>Bacteria</taxon>
        <taxon>Bacillati</taxon>
        <taxon>Bacillota</taxon>
        <taxon>Clostridia</taxon>
        <taxon>Eubacteriales</taxon>
        <taxon>Clostridiaceae</taxon>
        <taxon>Clostridium</taxon>
    </lineage>
</organism>
<protein>
    <submittedName>
        <fullName evidence="3">ParB/RepB/Spo0J family partition protein</fullName>
    </submittedName>
</protein>
<dbReference type="Proteomes" id="UP000649151">
    <property type="component" value="Unassembled WGS sequence"/>
</dbReference>
<dbReference type="SUPFAM" id="SSF109709">
    <property type="entry name" value="KorB DNA-binding domain-like"/>
    <property type="match status" value="1"/>
</dbReference>
<dbReference type="InterPro" id="IPR004437">
    <property type="entry name" value="ParB/RepB/Spo0J"/>
</dbReference>
<evidence type="ECO:0000313" key="3">
    <source>
        <dbReference type="EMBL" id="MBC5787497.1"/>
    </source>
</evidence>
<dbReference type="Pfam" id="PF02195">
    <property type="entry name" value="ParB_N"/>
    <property type="match status" value="1"/>
</dbReference>
<dbReference type="NCBIfam" id="TIGR00180">
    <property type="entry name" value="parB_part"/>
    <property type="match status" value="1"/>
</dbReference>
<dbReference type="RefSeq" id="WP_186996424.1">
    <property type="nucleotide sequence ID" value="NZ_JACOQK010000001.1"/>
</dbReference>
<dbReference type="SMART" id="SM00470">
    <property type="entry name" value="ParB"/>
    <property type="match status" value="1"/>
</dbReference>
<evidence type="ECO:0000256" key="1">
    <source>
        <dbReference type="ARBA" id="ARBA00006295"/>
    </source>
</evidence>
<reference evidence="3 4" key="1">
    <citation type="submission" date="2020-08" db="EMBL/GenBank/DDBJ databases">
        <title>Genome public.</title>
        <authorList>
            <person name="Liu C."/>
            <person name="Sun Q."/>
        </authorList>
    </citation>
    <scope>NUCLEOTIDE SEQUENCE [LARGE SCALE GENOMIC DNA]</scope>
    <source>
        <strain evidence="3 4">NSJ-27</strain>
    </source>
</reference>
<dbReference type="Gene3D" id="3.90.1530.30">
    <property type="match status" value="1"/>
</dbReference>
<dbReference type="PANTHER" id="PTHR33375">
    <property type="entry name" value="CHROMOSOME-PARTITIONING PROTEIN PARB-RELATED"/>
    <property type="match status" value="1"/>
</dbReference>
<evidence type="ECO:0000259" key="2">
    <source>
        <dbReference type="SMART" id="SM00470"/>
    </source>
</evidence>
<name>A0ABR7IRQ1_9CLOT</name>
<dbReference type="InterPro" id="IPR036086">
    <property type="entry name" value="ParB/Sulfiredoxin_sf"/>
</dbReference>
<dbReference type="SUPFAM" id="SSF110849">
    <property type="entry name" value="ParB/Sulfiredoxin"/>
    <property type="match status" value="1"/>
</dbReference>
<proteinExistence type="inferred from homology"/>
<dbReference type="InterPro" id="IPR050336">
    <property type="entry name" value="Chromosome_partition/occlusion"/>
</dbReference>
<dbReference type="EMBL" id="JACOQK010000001">
    <property type="protein sequence ID" value="MBC5787497.1"/>
    <property type="molecule type" value="Genomic_DNA"/>
</dbReference>
<dbReference type="PANTHER" id="PTHR33375:SF1">
    <property type="entry name" value="CHROMOSOME-PARTITIONING PROTEIN PARB-RELATED"/>
    <property type="match status" value="1"/>
</dbReference>
<sequence length="319" mass="36434">MNPNFAKKFAGIHTQDINSINDGYNALFQNGTQQDRVEIEIGLLIPFPSDLYPDGVQPFLAASGDRLEQLTESIKQYGIIEPITIRKSSRKAGYYEILAGHNRVNIAKSIGLQTVPYILKDVNDAEATDIFVDTNTLQRELSIKELAYAYHMKLVNSNQQGKRTDLSGQEKHDSAQEIVETTGQSKSKIIRLARLTKLIPELLNAVDQQELPVMAGYHFSFINKENQRLIYDCWQVERFKITVAQAAQIKQMSERNQLSVEYLDQMLNRTIPDKKSSEKPVTIRFPTGYYQKYFAGMKPKQAQEKLMEILDQYFGAKKE</sequence>